<evidence type="ECO:0000313" key="109">
    <source>
        <dbReference type="Proteomes" id="UP000034872"/>
    </source>
</evidence>
<dbReference type="EMBL" id="JJQN01000058">
    <property type="protein sequence ID" value="KKH61192.1"/>
    <property type="molecule type" value="Genomic_DNA"/>
</dbReference>
<evidence type="ECO:0000313" key="51">
    <source>
        <dbReference type="EMBL" id="KKH80990.1"/>
    </source>
</evidence>
<dbReference type="EMBL" id="JJPC01000036">
    <property type="protein sequence ID" value="KKG36610.1"/>
    <property type="molecule type" value="Genomic_DNA"/>
</dbReference>
<dbReference type="EMBL" id="JJQJ01000077">
    <property type="protein sequence ID" value="KKH50750.1"/>
    <property type="molecule type" value="Genomic_DNA"/>
</dbReference>
<dbReference type="Proteomes" id="UP000034232">
    <property type="component" value="Unassembled WGS sequence"/>
</dbReference>
<evidence type="ECO:0000313" key="5">
    <source>
        <dbReference type="EMBL" id="KKG00930.1"/>
    </source>
</evidence>
<evidence type="ECO:0000313" key="64">
    <source>
        <dbReference type="Proteomes" id="UP000033878"/>
    </source>
</evidence>
<dbReference type="EMBL" id="JJPR01000097">
    <property type="protein sequence ID" value="KKG85879.1"/>
    <property type="molecule type" value="Genomic_DNA"/>
</dbReference>
<dbReference type="Proteomes" id="UP000034578">
    <property type="component" value="Unassembled WGS sequence"/>
</dbReference>
<dbReference type="Proteomes" id="UP000467371">
    <property type="component" value="Chromosome"/>
</dbReference>
<evidence type="ECO:0000313" key="112">
    <source>
        <dbReference type="Proteomes" id="UP000034937"/>
    </source>
</evidence>
<dbReference type="Proteomes" id="UP000034142">
    <property type="component" value="Unassembled WGS sequence"/>
</dbReference>
<dbReference type="InterPro" id="IPR014144">
    <property type="entry name" value="LigD_PE_domain"/>
</dbReference>
<dbReference type="Proteomes" id="UP000034338">
    <property type="component" value="Unassembled WGS sequence"/>
</dbReference>
<evidence type="ECO:0000313" key="85">
    <source>
        <dbReference type="Proteomes" id="UP000034279"/>
    </source>
</evidence>
<dbReference type="Proteomes" id="UP000034188">
    <property type="component" value="Unassembled WGS sequence"/>
</dbReference>
<evidence type="ECO:0000313" key="15">
    <source>
        <dbReference type="EMBL" id="KKG53878.1"/>
    </source>
</evidence>
<dbReference type="EMBL" id="JJPB01000052">
    <property type="protein sequence ID" value="KKG32865.1"/>
    <property type="molecule type" value="Genomic_DNA"/>
</dbReference>
<evidence type="ECO:0000313" key="7">
    <source>
        <dbReference type="EMBL" id="KKG31191.1"/>
    </source>
</evidence>
<dbReference type="Proteomes" id="UP000033889">
    <property type="component" value="Unassembled WGS sequence"/>
</dbReference>
<dbReference type="Proteomes" id="UP000034227">
    <property type="component" value="Unassembled WGS sequence"/>
</dbReference>
<dbReference type="EMBL" id="JJPM01000170">
    <property type="protein sequence ID" value="KKG74372.1"/>
    <property type="molecule type" value="Genomic_DNA"/>
</dbReference>
<evidence type="ECO:0000313" key="57">
    <source>
        <dbReference type="EMBL" id="KKI01556.1"/>
    </source>
</evidence>
<dbReference type="EMBL" id="CP042908">
    <property type="protein sequence ID" value="QIB90632.1"/>
    <property type="molecule type" value="Genomic_DNA"/>
</dbReference>
<dbReference type="Proteomes" id="UP000034001">
    <property type="component" value="Unassembled WGS sequence"/>
</dbReference>
<dbReference type="Proteomes" id="UP000033878">
    <property type="component" value="Unassembled WGS sequence"/>
</dbReference>
<evidence type="ECO:0000313" key="83">
    <source>
        <dbReference type="Proteomes" id="UP000034253"/>
    </source>
</evidence>
<evidence type="ECO:0000313" key="48">
    <source>
        <dbReference type="EMBL" id="KKH69083.1"/>
    </source>
</evidence>
<evidence type="ECO:0000313" key="25">
    <source>
        <dbReference type="EMBL" id="KKG85879.1"/>
    </source>
</evidence>
<dbReference type="OMA" id="FVVQIHD"/>
<dbReference type="Proteomes" id="UP000033864">
    <property type="component" value="Unassembled WGS sequence"/>
</dbReference>
<dbReference type="EMBL" id="JJRA01000097">
    <property type="protein sequence ID" value="KKI02740.1"/>
    <property type="molecule type" value="Genomic_DNA"/>
</dbReference>
<evidence type="ECO:0000313" key="46">
    <source>
        <dbReference type="EMBL" id="KKH63169.1"/>
    </source>
</evidence>
<evidence type="ECO:0000313" key="12">
    <source>
        <dbReference type="EMBL" id="KKG48444.1"/>
    </source>
</evidence>
<evidence type="ECO:0000313" key="69">
    <source>
        <dbReference type="Proteomes" id="UP000034001"/>
    </source>
</evidence>
<dbReference type="Proteomes" id="UP000034667">
    <property type="component" value="Unassembled WGS sequence"/>
</dbReference>
<dbReference type="Proteomes" id="UP000034944">
    <property type="component" value="Unassembled WGS sequence"/>
</dbReference>
<dbReference type="Proteomes" id="UP000034424">
    <property type="component" value="Unassembled WGS sequence"/>
</dbReference>
<evidence type="ECO:0000313" key="3">
    <source>
        <dbReference type="EMBL" id="KKF98022.1"/>
    </source>
</evidence>
<evidence type="ECO:0000313" key="108">
    <source>
        <dbReference type="Proteomes" id="UP000034842"/>
    </source>
</evidence>
<feature type="region of interest" description="Disordered" evidence="1">
    <location>
        <begin position="1"/>
        <end position="29"/>
    </location>
</feature>
<dbReference type="EMBL" id="JJPT01000024">
    <property type="protein sequence ID" value="KKG94638.1"/>
    <property type="molecule type" value="Genomic_DNA"/>
</dbReference>
<dbReference type="EMBL" id="JJQS01000027">
    <property type="protein sequence ID" value="KKH77441.1"/>
    <property type="molecule type" value="Genomic_DNA"/>
</dbReference>
<evidence type="ECO:0000313" key="41">
    <source>
        <dbReference type="EMBL" id="KKH39168.1"/>
    </source>
</evidence>
<dbReference type="EMBL" id="JJQZ01000126">
    <property type="protein sequence ID" value="KKH93713.1"/>
    <property type="molecule type" value="Genomic_DNA"/>
</dbReference>
<dbReference type="Proteomes" id="UP000034577">
    <property type="component" value="Unassembled WGS sequence"/>
</dbReference>
<evidence type="ECO:0000313" key="17">
    <source>
        <dbReference type="EMBL" id="KKG64356.1"/>
    </source>
</evidence>
<dbReference type="Proteomes" id="UP000034151">
    <property type="component" value="Unassembled WGS sequence"/>
</dbReference>
<dbReference type="EMBL" id="JJOT01000132">
    <property type="protein sequence ID" value="KKF98022.1"/>
    <property type="molecule type" value="Genomic_DNA"/>
</dbReference>
<dbReference type="Proteomes" id="UP000034450">
    <property type="component" value="Unassembled WGS sequence"/>
</dbReference>
<evidence type="ECO:0000313" key="19">
    <source>
        <dbReference type="EMBL" id="KKG71823.1"/>
    </source>
</evidence>
<evidence type="ECO:0000313" key="105">
    <source>
        <dbReference type="Proteomes" id="UP000034758"/>
    </source>
</evidence>
<evidence type="ECO:0000313" key="116">
    <source>
        <dbReference type="Proteomes" id="UP000467371"/>
    </source>
</evidence>
<evidence type="ECO:0000313" key="22">
    <source>
        <dbReference type="EMBL" id="KKG80128.1"/>
    </source>
</evidence>
<evidence type="ECO:0000313" key="91">
    <source>
        <dbReference type="Proteomes" id="UP000034424"/>
    </source>
</evidence>
<evidence type="ECO:0000313" key="56">
    <source>
        <dbReference type="EMBL" id="KKH99126.1"/>
    </source>
</evidence>
<dbReference type="Proteomes" id="UP000034672">
    <property type="component" value="Unassembled WGS sequence"/>
</dbReference>
<dbReference type="OrthoDB" id="8456at2157"/>
<dbReference type="Proteomes" id="UP000034937">
    <property type="component" value="Unassembled WGS sequence"/>
</dbReference>
<dbReference type="EMBL" id="JJPQ01000119">
    <property type="protein sequence ID" value="KKG80128.1"/>
    <property type="molecule type" value="Genomic_DNA"/>
</dbReference>
<evidence type="ECO:0000313" key="93">
    <source>
        <dbReference type="Proteomes" id="UP000034468"/>
    </source>
</evidence>
<evidence type="ECO:0000313" key="55">
    <source>
        <dbReference type="EMBL" id="KKH93713.1"/>
    </source>
</evidence>
<evidence type="ECO:0000313" key="27">
    <source>
        <dbReference type="EMBL" id="KKG94638.1"/>
    </source>
</evidence>
<dbReference type="EMBL" id="JJPV01000036">
    <property type="protein sequence ID" value="KKH02160.1"/>
    <property type="molecule type" value="Genomic_DNA"/>
</dbReference>
<dbReference type="Proteomes" id="UP000034925">
    <property type="component" value="Unassembled WGS sequence"/>
</dbReference>
<evidence type="ECO:0000313" key="24">
    <source>
        <dbReference type="EMBL" id="KKG85233.1"/>
    </source>
</evidence>
<dbReference type="EMBL" id="JJQT01000060">
    <property type="protein sequence ID" value="KKH80990.1"/>
    <property type="molecule type" value="Genomic_DNA"/>
</dbReference>
<evidence type="ECO:0000313" key="50">
    <source>
        <dbReference type="EMBL" id="KKH77441.1"/>
    </source>
</evidence>
<dbReference type="Proteomes" id="UP000034668">
    <property type="component" value="Unassembled WGS sequence"/>
</dbReference>
<evidence type="ECO:0000313" key="34">
    <source>
        <dbReference type="EMBL" id="KKH23091.1"/>
    </source>
</evidence>
<dbReference type="Proteomes" id="UP000034409">
    <property type="component" value="Unassembled WGS sequence"/>
</dbReference>
<dbReference type="AlphaFoldDB" id="A0A0F8DYQ4"/>
<dbReference type="Proteomes" id="UP000034152">
    <property type="component" value="Unassembled WGS sequence"/>
</dbReference>
<protein>
    <submittedName>
        <fullName evidence="5">3'-phosphoesterase</fullName>
    </submittedName>
</protein>
<evidence type="ECO:0000313" key="90">
    <source>
        <dbReference type="Proteomes" id="UP000034409"/>
    </source>
</evidence>
<evidence type="ECO:0000313" key="62">
    <source>
        <dbReference type="Proteomes" id="UP000033835"/>
    </source>
</evidence>
<dbReference type="Proteomes" id="UP000034279">
    <property type="component" value="Unassembled WGS sequence"/>
</dbReference>
<evidence type="ECO:0000313" key="95">
    <source>
        <dbReference type="Proteomes" id="UP000034566"/>
    </source>
</evidence>
<dbReference type="Proteomes" id="UP000034253">
    <property type="component" value="Unassembled WGS sequence"/>
</dbReference>
<dbReference type="EMBL" id="JJPJ01000008">
    <property type="protein sequence ID" value="KKG66594.1"/>
    <property type="molecule type" value="Genomic_DNA"/>
</dbReference>
<dbReference type="EMBL" id="JJPE01000007">
    <property type="protein sequence ID" value="KKG48444.1"/>
    <property type="molecule type" value="Genomic_DNA"/>
</dbReference>
<evidence type="ECO:0000313" key="36">
    <source>
        <dbReference type="EMBL" id="KKH23445.1"/>
    </source>
</evidence>
<dbReference type="EMBL" id="JJPW01000048">
    <property type="protein sequence ID" value="KKH01387.1"/>
    <property type="molecule type" value="Genomic_DNA"/>
</dbReference>
<dbReference type="Proteomes" id="UP000034692">
    <property type="component" value="Unassembled WGS sequence"/>
</dbReference>
<dbReference type="Proteomes" id="UP000034758">
    <property type="component" value="Unassembled WGS sequence"/>
</dbReference>
<reference evidence="59 115" key="2">
    <citation type="submission" date="2018-05" db="EMBL/GenBank/DDBJ databases">
        <title>Methanosarcina gilichinskyana sp. nov., a novel methanogenic archaeon isolated from Holocene permafrost, North East Russia.</title>
        <authorList>
            <person name="Oshurkova V."/>
            <person name="Meer M."/>
            <person name="Bochkareva O."/>
            <person name="Shcherbakova V."/>
        </authorList>
    </citation>
    <scope>NUCLEOTIDE SEQUENCE [LARGE SCALE GENOMIC DNA]</scope>
    <source>
        <strain evidence="59 115">JL01</strain>
    </source>
</reference>
<dbReference type="NCBIfam" id="TIGR02777">
    <property type="entry name" value="LigD_PE_dom"/>
    <property type="match status" value="1"/>
</dbReference>
<feature type="compositionally biased region" description="Basic and acidic residues" evidence="1">
    <location>
        <begin position="1"/>
        <end position="27"/>
    </location>
</feature>
<accession>A0A0F8DYQ4</accession>
<evidence type="ECO:0000313" key="88">
    <source>
        <dbReference type="Proteomes" id="UP000034387"/>
    </source>
</evidence>
<evidence type="ECO:0000313" key="114">
    <source>
        <dbReference type="Proteomes" id="UP000034950"/>
    </source>
</evidence>
<dbReference type="Proteomes" id="UP000034733">
    <property type="component" value="Unassembled WGS sequence"/>
</dbReference>
<evidence type="ECO:0000256" key="1">
    <source>
        <dbReference type="SAM" id="MobiDB-lite"/>
    </source>
</evidence>
<dbReference type="EMBL" id="JJQE01000135">
    <property type="protein sequence ID" value="KKH25993.1"/>
    <property type="molecule type" value="Genomic_DNA"/>
</dbReference>
<evidence type="ECO:0000313" key="32">
    <source>
        <dbReference type="EMBL" id="KKH08654.1"/>
    </source>
</evidence>
<dbReference type="Proteomes" id="UP000034597">
    <property type="component" value="Unassembled WGS sequence"/>
</dbReference>
<evidence type="ECO:0000313" key="100">
    <source>
        <dbReference type="Proteomes" id="UP000034667"/>
    </source>
</evidence>
<reference evidence="60 116" key="3">
    <citation type="journal article" date="2020" name="Environ. Microbiol. Rep.">
        <title>Redox cycling of Fe(II) and Fe(III) in magnetite accelerates aceticlastic methanogenesis by Methanosarcina mazei.</title>
        <authorList>
            <person name="Wang H."/>
            <person name="Byrne J.M."/>
            <person name="Liu P."/>
            <person name="Liu J."/>
            <person name="Dong X."/>
            <person name="Lu Y."/>
        </authorList>
    </citation>
    <scope>NUCLEOTIDE SEQUENCE [LARGE SCALE GENOMIC DNA]</scope>
    <source>
        <strain evidence="60">Zm-15</strain>
        <strain evidence="116">zm-15</strain>
    </source>
</reference>
<dbReference type="GeneID" id="24850746"/>
<evidence type="ECO:0000313" key="13">
    <source>
        <dbReference type="EMBL" id="KKG51411.1"/>
    </source>
</evidence>
<dbReference type="Proteomes" id="UP000034047">
    <property type="component" value="Unassembled WGS sequence"/>
</dbReference>
<dbReference type="Proteomes" id="UP000034259">
    <property type="component" value="Unassembled WGS sequence"/>
</dbReference>
<evidence type="ECO:0000313" key="58">
    <source>
        <dbReference type="EMBL" id="KKI02740.1"/>
    </source>
</evidence>
<evidence type="ECO:0000313" key="71">
    <source>
        <dbReference type="Proteomes" id="UP000034040"/>
    </source>
</evidence>
<evidence type="ECO:0000313" key="113">
    <source>
        <dbReference type="Proteomes" id="UP000034944"/>
    </source>
</evidence>
<evidence type="ECO:0000313" key="61">
    <source>
        <dbReference type="Proteomes" id="UP000033814"/>
    </source>
</evidence>
<evidence type="ECO:0000313" key="107">
    <source>
        <dbReference type="Proteomes" id="UP000034820"/>
    </source>
</evidence>
<evidence type="ECO:0000313" key="81">
    <source>
        <dbReference type="Proteomes" id="UP000034232"/>
    </source>
</evidence>
<dbReference type="Proteomes" id="UP000034399">
    <property type="component" value="Unassembled WGS sequence"/>
</dbReference>
<evidence type="ECO:0000313" key="84">
    <source>
        <dbReference type="Proteomes" id="UP000034259"/>
    </source>
</evidence>
<evidence type="ECO:0000313" key="33">
    <source>
        <dbReference type="EMBL" id="KKH15568.1"/>
    </source>
</evidence>
<dbReference type="Proteomes" id="UP000034566">
    <property type="component" value="Unassembled WGS sequence"/>
</dbReference>
<evidence type="ECO:0000313" key="66">
    <source>
        <dbReference type="Proteomes" id="UP000033889"/>
    </source>
</evidence>
<dbReference type="PANTHER" id="PTHR39465:SF1">
    <property type="entry name" value="DNA LIGASE D 3'-PHOSPHOESTERASE DOMAIN-CONTAINING PROTEIN"/>
    <property type="match status" value="1"/>
</dbReference>
<dbReference type="EMBL" id="JJRB01000119">
    <property type="protein sequence ID" value="KKI01556.1"/>
    <property type="molecule type" value="Genomic_DNA"/>
</dbReference>
<evidence type="ECO:0000313" key="111">
    <source>
        <dbReference type="Proteomes" id="UP000034925"/>
    </source>
</evidence>
<dbReference type="Proteomes" id="UP000034387">
    <property type="component" value="Unassembled WGS sequence"/>
</dbReference>
<evidence type="ECO:0000313" key="67">
    <source>
        <dbReference type="Proteomes" id="UP000033933"/>
    </source>
</evidence>
<evidence type="ECO:0000313" key="18">
    <source>
        <dbReference type="EMBL" id="KKG66594.1"/>
    </source>
</evidence>
<dbReference type="Proteomes" id="UP000034921">
    <property type="component" value="Unassembled WGS sequence"/>
</dbReference>
<dbReference type="Pfam" id="PF13298">
    <property type="entry name" value="LigD_N"/>
    <property type="match status" value="1"/>
</dbReference>
<dbReference type="EMBL" id="JJPK01000091">
    <property type="protein sequence ID" value="KKG60128.1"/>
    <property type="molecule type" value="Genomic_DNA"/>
</dbReference>
<dbReference type="EMBL" id="JJPF01000139">
    <property type="protein sequence ID" value="KKG39192.1"/>
    <property type="molecule type" value="Genomic_DNA"/>
</dbReference>
<evidence type="ECO:0000313" key="96">
    <source>
        <dbReference type="Proteomes" id="UP000034577"/>
    </source>
</evidence>
<evidence type="ECO:0000313" key="30">
    <source>
        <dbReference type="EMBL" id="KKH04435.1"/>
    </source>
</evidence>
<dbReference type="Proteomes" id="UP000033987">
    <property type="component" value="Unassembled WGS sequence"/>
</dbReference>
<dbReference type="PATRIC" id="fig|2209.39.peg.389"/>
<dbReference type="EMBL" id="JJOR01000158">
    <property type="protein sequence ID" value="KKF99575.1"/>
    <property type="molecule type" value="Genomic_DNA"/>
</dbReference>
<dbReference type="Proteomes" id="UP000034298">
    <property type="component" value="Unassembled WGS sequence"/>
</dbReference>
<proteinExistence type="predicted"/>
<dbReference type="EMBL" id="JJPH01000053">
    <property type="protein sequence ID" value="KKG53188.1"/>
    <property type="molecule type" value="Genomic_DNA"/>
</dbReference>
<evidence type="ECO:0000313" key="75">
    <source>
        <dbReference type="Proteomes" id="UP000034142"/>
    </source>
</evidence>
<evidence type="ECO:0000313" key="80">
    <source>
        <dbReference type="Proteomes" id="UP000034227"/>
    </source>
</evidence>
<dbReference type="Proteomes" id="UP000034064">
    <property type="component" value="Unassembled WGS sequence"/>
</dbReference>
<dbReference type="EMBL" id="JJQQ01000039">
    <property type="protein sequence ID" value="KKH69083.1"/>
    <property type="molecule type" value="Genomic_DNA"/>
</dbReference>
<feature type="domain" description="DNA ligase D 3'-phosphoesterase" evidence="2">
    <location>
        <begin position="34"/>
        <end position="134"/>
    </location>
</feature>
<dbReference type="Proteomes" id="UP000033835">
    <property type="component" value="Unassembled WGS sequence"/>
</dbReference>
<dbReference type="Proteomes" id="UP000034195">
    <property type="component" value="Unassembled WGS sequence"/>
</dbReference>
<evidence type="ECO:0000313" key="89">
    <source>
        <dbReference type="Proteomes" id="UP000034399"/>
    </source>
</evidence>
<dbReference type="EMBL" id="JJPP01000032">
    <property type="protein sequence ID" value="KKG82443.1"/>
    <property type="molecule type" value="Genomic_DNA"/>
</dbReference>
<dbReference type="EMBL" id="JJQR01000151">
    <property type="protein sequence ID" value="KKH71454.1"/>
    <property type="molecule type" value="Genomic_DNA"/>
</dbReference>
<evidence type="ECO:0000313" key="78">
    <source>
        <dbReference type="Proteomes" id="UP000034188"/>
    </source>
</evidence>
<dbReference type="Proteomes" id="UP000034820">
    <property type="component" value="Unassembled WGS sequence"/>
</dbReference>
<dbReference type="RefSeq" id="WP_011032163.1">
    <property type="nucleotide sequence ID" value="NZ_AP019780.1"/>
</dbReference>
<evidence type="ECO:0000313" key="8">
    <source>
        <dbReference type="EMBL" id="KKG32865.1"/>
    </source>
</evidence>
<dbReference type="EMBL" id="JJPG01000092">
    <property type="protein sequence ID" value="KKG51411.1"/>
    <property type="molecule type" value="Genomic_DNA"/>
</dbReference>
<dbReference type="EMBL" id="JJOU01000111">
    <property type="protein sequence ID" value="KKG13998.1"/>
    <property type="molecule type" value="Genomic_DNA"/>
</dbReference>
<dbReference type="EMBL" id="JJQD01000208">
    <property type="protein sequence ID" value="KKH23091.1"/>
    <property type="molecule type" value="Genomic_DNA"/>
</dbReference>
<evidence type="ECO:0000313" key="39">
    <source>
        <dbReference type="EMBL" id="KKH34837.1"/>
    </source>
</evidence>
<dbReference type="EMBL" id="JJQP01000230">
    <property type="protein sequence ID" value="KKH63169.1"/>
    <property type="molecule type" value="Genomic_DNA"/>
</dbReference>
<dbReference type="EMBL" id="JJQA01000085">
    <property type="protein sequence ID" value="KKH15568.1"/>
    <property type="molecule type" value="Genomic_DNA"/>
</dbReference>
<dbReference type="Proteomes" id="UP000034872">
    <property type="component" value="Unassembled WGS sequence"/>
</dbReference>
<evidence type="ECO:0000313" key="99">
    <source>
        <dbReference type="Proteomes" id="UP000034657"/>
    </source>
</evidence>
<evidence type="ECO:0000313" key="9">
    <source>
        <dbReference type="EMBL" id="KKG36610.1"/>
    </source>
</evidence>
<gene>
    <name evidence="59" type="ORF">DKM28_11255</name>
    <name evidence="9" type="ORF">DU30_15155</name>
    <name evidence="4" type="ORF">DU31_10125</name>
    <name evidence="15" type="ORF">DU33_04935</name>
    <name evidence="6" type="ORF">DU34_10985</name>
    <name evidence="11" type="ORF">DU35_17955</name>
    <name evidence="14" type="ORF">DU36_01155</name>
    <name evidence="38" type="ORF">DU37_06480</name>
    <name evidence="13" type="ORF">DU38_19735</name>
    <name evidence="10" type="ORF">DU39_01535</name>
    <name evidence="3" type="ORF">DU40_18945</name>
    <name evidence="12" type="ORF">DU41_12920</name>
    <name evidence="30" type="ORF">DU42_00835</name>
    <name evidence="21" type="ORF">DU43_11610</name>
    <name evidence="33" type="ORF">DU44_10670</name>
    <name evidence="16" type="ORF">DU45_13495</name>
    <name evidence="19" type="ORF">DU46_19030</name>
    <name evidence="5" type="ORF">DU47_06295</name>
    <name evidence="35" type="ORF">DU48_02355</name>
    <name evidence="8" type="ORF">DU49_01730</name>
    <name evidence="41" type="ORF">DU50_11240</name>
    <name evidence="31" type="ORF">DU51_01575</name>
    <name evidence="7" type="ORF">DU52_12535</name>
    <name evidence="39" type="ORF">DU54_10075</name>
    <name evidence="23" type="ORF">DU55_02860</name>
    <name evidence="28" type="ORF">DU56_10340</name>
    <name evidence="25" type="ORF">DU57_00745</name>
    <name evidence="34" type="ORF">DU58_16510</name>
    <name evidence="24" type="ORF">DU59_18165</name>
    <name evidence="37" type="ORF">DU60_05330</name>
    <name evidence="22" type="ORF">DU61_06785</name>
    <name evidence="32" type="ORF">DU62_04705</name>
    <name evidence="20" type="ORF">DU63_16090</name>
    <name evidence="18" type="ORF">DU64_14505</name>
    <name evidence="36" type="ORF">DU65_17480</name>
    <name evidence="26" type="ORF">DU66_00595</name>
    <name evidence="17" type="ORF">DU67_17420</name>
    <name evidence="29" type="ORF">DU68_10945</name>
    <name evidence="27" type="ORF">DU69_19920</name>
    <name evidence="40" type="ORF">DU71_13095</name>
    <name evidence="42" type="ORF">DU72_01185</name>
    <name evidence="46" type="ORF">DU73_10655</name>
    <name evidence="45" type="ORF">DU74_07245</name>
    <name evidence="47" type="ORF">DU75_21510</name>
    <name evidence="44" type="ORF">DU76_16680</name>
    <name evidence="50" type="ORF">DU77_17900</name>
    <name evidence="51" type="ORF">DU78_10860</name>
    <name evidence="56" type="ORF">DU79_11410</name>
    <name evidence="54" type="ORF">DU80_11425</name>
    <name evidence="58" type="ORF">DU81_14185</name>
    <name evidence="52" type="ORF">DU82_04905</name>
    <name evidence="57" type="ORF">DU83_08275</name>
    <name evidence="55" type="ORF">DU84_04745</name>
    <name evidence="43" type="ORF">DU85_06775</name>
    <name evidence="49" type="ORF">DU86_11150</name>
    <name evidence="48" type="ORF">DU87_16235</name>
    <name evidence="53" type="ORF">DU88_04295</name>
    <name evidence="60" type="ORF">FQU78_05730</name>
</gene>
<evidence type="ECO:0000313" key="35">
    <source>
        <dbReference type="EMBL" id="KKH23358.1"/>
    </source>
</evidence>
<evidence type="ECO:0000313" key="63">
    <source>
        <dbReference type="Proteomes" id="UP000033864"/>
    </source>
</evidence>
<dbReference type="Proteomes" id="UP000033933">
    <property type="component" value="Unassembled WGS sequence"/>
</dbReference>
<evidence type="ECO:0000313" key="101">
    <source>
        <dbReference type="Proteomes" id="UP000034668"/>
    </source>
</evidence>
<keyword evidence="97" id="KW-1185">Reference proteome</keyword>
<dbReference type="Proteomes" id="UP000033814">
    <property type="component" value="Unassembled WGS sequence"/>
</dbReference>
<dbReference type="EMBL" id="JJQC01000042">
    <property type="protein sequence ID" value="KKH23445.1"/>
    <property type="molecule type" value="Genomic_DNA"/>
</dbReference>
<evidence type="ECO:0000313" key="23">
    <source>
        <dbReference type="EMBL" id="KKG82443.1"/>
    </source>
</evidence>
<evidence type="ECO:0000313" key="68">
    <source>
        <dbReference type="Proteomes" id="UP000033987"/>
    </source>
</evidence>
<evidence type="ECO:0000313" key="4">
    <source>
        <dbReference type="EMBL" id="KKF99575.1"/>
    </source>
</evidence>
<evidence type="ECO:0000313" key="43">
    <source>
        <dbReference type="EMBL" id="KKH50750.1"/>
    </source>
</evidence>
<evidence type="ECO:0000313" key="82">
    <source>
        <dbReference type="Proteomes" id="UP000034243"/>
    </source>
</evidence>
<evidence type="ECO:0000313" key="115">
    <source>
        <dbReference type="Proteomes" id="UP000300067"/>
    </source>
</evidence>
<dbReference type="EMBL" id="JJQM01000097">
    <property type="protein sequence ID" value="KKH54344.1"/>
    <property type="molecule type" value="Genomic_DNA"/>
</dbReference>
<dbReference type="EMBL" id="JJQK01000206">
    <property type="protein sequence ID" value="KKH47841.1"/>
    <property type="molecule type" value="Genomic_DNA"/>
</dbReference>
<organism evidence="5 97">
    <name type="scientific">Methanosarcina mazei</name>
    <name type="common">Methanosarcina frisia</name>
    <dbReference type="NCBI Taxonomy" id="2209"/>
    <lineage>
        <taxon>Archaea</taxon>
        <taxon>Methanobacteriati</taxon>
        <taxon>Methanobacteriota</taxon>
        <taxon>Stenosarchaea group</taxon>
        <taxon>Methanomicrobia</taxon>
        <taxon>Methanosarcinales</taxon>
        <taxon>Methanosarcinaceae</taxon>
        <taxon>Methanosarcina</taxon>
    </lineage>
</organism>
<evidence type="ECO:0000313" key="42">
    <source>
        <dbReference type="EMBL" id="KKH47841.1"/>
    </source>
</evidence>
<dbReference type="EMBL" id="JJQF01000053">
    <property type="protein sequence ID" value="KKH32009.1"/>
    <property type="molecule type" value="Genomic_DNA"/>
</dbReference>
<dbReference type="Proteomes" id="UP000034021">
    <property type="component" value="Unassembled WGS sequence"/>
</dbReference>
<dbReference type="EMBL" id="JJPA01000154">
    <property type="protein sequence ID" value="KKG31191.1"/>
    <property type="molecule type" value="Genomic_DNA"/>
</dbReference>
<evidence type="ECO:0000259" key="2">
    <source>
        <dbReference type="Pfam" id="PF13298"/>
    </source>
</evidence>
<evidence type="ECO:0000313" key="21">
    <source>
        <dbReference type="EMBL" id="KKG74372.1"/>
    </source>
</evidence>
<dbReference type="EMBL" id="JJPD01000015">
    <property type="protein sequence ID" value="KKG45683.1"/>
    <property type="molecule type" value="Genomic_DNA"/>
</dbReference>
<evidence type="ECO:0000313" key="29">
    <source>
        <dbReference type="EMBL" id="KKH02160.1"/>
    </source>
</evidence>
<dbReference type="Proteomes" id="UP000033885">
    <property type="component" value="Unassembled WGS sequence"/>
</dbReference>
<dbReference type="Proteomes" id="UP000034657">
    <property type="component" value="Unassembled WGS sequence"/>
</dbReference>
<dbReference type="Proteomes" id="UP000034243">
    <property type="component" value="Unassembled WGS sequence"/>
</dbReference>
<evidence type="ECO:0000313" key="20">
    <source>
        <dbReference type="EMBL" id="KKG72982.1"/>
    </source>
</evidence>
<sequence length="152" mass="17657">MLEEYEKKRDFNKTSEPPARGEEKNSDKPVFVVQRHDATNLHYDFRLEMDGVLKSWAVPKEPPKSPGTRRLAIETEDHPLGYADFEGEIPEGQYGAGRVEIWDRGTFELLKRNEKEIIITLHGEELEGDYVLIKTKYGKEDKGWLFFKKKTG</sequence>
<evidence type="ECO:0000313" key="44">
    <source>
        <dbReference type="EMBL" id="KKH54344.1"/>
    </source>
</evidence>
<dbReference type="EMBL" id="JJQH01000113">
    <property type="protein sequence ID" value="KKH39168.1"/>
    <property type="molecule type" value="Genomic_DNA"/>
</dbReference>
<dbReference type="EMBL" id="JJQW01000011">
    <property type="protein sequence ID" value="KKH91023.1"/>
    <property type="molecule type" value="Genomic_DNA"/>
</dbReference>
<dbReference type="EMBL" id="JJQG01000148">
    <property type="protein sequence ID" value="KKH34837.1"/>
    <property type="molecule type" value="Genomic_DNA"/>
</dbReference>
<reference evidence="61 62" key="1">
    <citation type="journal article" date="2015" name="ISME J.">
        <title>Genomic and phenotypic differentiation among Methanosarcina mazei populations from Columbia River sediment.</title>
        <authorList>
            <person name="Youngblut N.D."/>
            <person name="Wirth J.S."/>
            <person name="Henriksen J.R."/>
            <person name="Smith M."/>
            <person name="Simon H."/>
            <person name="Metcalf W.W."/>
            <person name="Whitaker R.J."/>
        </authorList>
    </citation>
    <scope>NUCLEOTIDE SEQUENCE [LARGE SCALE GENOMIC DNA]</scope>
    <source>
        <strain evidence="33 73">1.F.A.1A.3</strain>
        <strain evidence="35 104">1.F.A.1B.3</strain>
        <strain evidence="36 68">1.F.A.1B.4</strain>
        <strain evidence="34 80">1.F.A.2.8</strain>
        <strain evidence="37 110">1.F.M.0.5</strain>
        <strain evidence="38 87">1.H.A.0.1</strain>
        <strain evidence="39 105">1.H.A.1A.1</strain>
        <strain evidence="41 70">1.H.A.1A.3</strain>
        <strain evidence="40 102">1.H.A.1A.4</strain>
        <strain evidence="43 63">1.H.A.1A.6</strain>
        <strain evidence="42 84">1.H.A.2.1</strain>
        <strain evidence="44 81">1.H.A.2.3</strain>
        <strain evidence="45 92">1.H.A.2.6</strain>
        <strain evidence="47 103">1.H.A.2.7</strain>
        <strain evidence="46">1.H.A.2.8</strain>
        <strain evidence="48 67">1.H.M.0.1</strain>
        <strain evidence="49 111">1.H.M.1A.1</strain>
        <strain evidence="50 71">1.H.M.1A.2</strain>
        <strain evidence="51 108">1.H.M.1A.3</strain>
        <strain evidence="54 77">1.H.M.2.1</strain>
        <strain evidence="52 61">1.H.M.2.2</strain>
        <strain evidence="53 112">1.H.M.2.3</strain>
        <strain evidence="56 101">1.H.M.2.4</strain>
        <strain evidence="55 109">1.H.T.2.1</strain>
        <strain evidence="58 65">1.H.T.2.3</strain>
        <strain evidence="57 94">1.H.T.2.5</strain>
        <strain evidence="4 75">2.F.A.2.3</strain>
        <strain evidence="5 97">2.F.A.2.4</strain>
        <strain evidence="3 98">2.F.T.0.2</strain>
        <strain evidence="6 72">2.F.T.2.6</strain>
        <strain evidence="7 89">3.F.A.1A.1</strain>
        <strain evidence="8 64">3.F.A.1A.3</strain>
        <strain evidence="9 86">3.F.A.1B.1</strain>
        <strain evidence="11 96">3.F.A.2.12</strain>
        <strain evidence="12 100">3.F.A.2.3</strain>
        <strain evidence="10 76">3.F.A.2.5</strain>
        <strain evidence="13 79">3.F.A.2.6</strain>
        <strain evidence="14 82">3.F.A.2.7</strain>
        <strain evidence="15 78">3.F.T.1A.1</strain>
        <strain evidence="18 85">3.F.T.1A.2</strain>
        <strain evidence="16 95">3.F.T.1A.4</strain>
        <strain evidence="17 91">3.F.T.2.1</strain>
        <strain evidence="21">3.H.A.1A.1</strain>
        <strain evidence="19 74">3.H.A.1A.2</strain>
        <strain evidence="20 69">3.H.A.2.1</strain>
        <strain evidence="23 106">3.H.A.2.4</strain>
        <strain evidence="22 66">3.H.A.2.5</strain>
        <strain evidence="25 114">3.H.A.2.6</strain>
        <strain evidence="24 90">3.H.A.2.8</strain>
        <strain evidence="27 99">3.H.M.1A.1</strain>
        <strain evidence="26 93">3.H.M.1B.1</strain>
        <strain evidence="29 62">3.H.M.1B.2</strain>
        <strain evidence="28 83">3.H.M.1B.5</strain>
        <strain evidence="30 88">3.H.M.2.7</strain>
        <strain evidence="31 107">3.H.T.1A.1</strain>
        <strain evidence="32 113">3.H.T.1A.2</strain>
    </source>
</reference>
<dbReference type="EMBL" id="JJPL01000080">
    <property type="protein sequence ID" value="KKG64356.1"/>
    <property type="molecule type" value="Genomic_DNA"/>
</dbReference>
<evidence type="ECO:0000313" key="6">
    <source>
        <dbReference type="EMBL" id="KKG13998.1"/>
    </source>
</evidence>
<dbReference type="Proteomes" id="UP000034547">
    <property type="component" value="Unassembled WGS sequence"/>
</dbReference>
<dbReference type="EMBL" id="JJPO01000082">
    <property type="protein sequence ID" value="KKG72982.1"/>
    <property type="molecule type" value="Genomic_DNA"/>
</dbReference>
<dbReference type="Proteomes" id="UP000034950">
    <property type="component" value="Unassembled WGS sequence"/>
</dbReference>
<evidence type="ECO:0000313" key="87">
    <source>
        <dbReference type="Proteomes" id="UP000034338"/>
    </source>
</evidence>
<dbReference type="EMBL" id="JJQB01000011">
    <property type="protein sequence ID" value="KKH23358.1"/>
    <property type="molecule type" value="Genomic_DNA"/>
</dbReference>
<dbReference type="EMBL" id="JJPS01000209">
    <property type="protein sequence ID" value="KKG85233.1"/>
    <property type="molecule type" value="Genomic_DNA"/>
</dbReference>
<dbReference type="EMBL" id="JJQI01000073">
    <property type="protein sequence ID" value="KKH38636.1"/>
    <property type="molecule type" value="Genomic_DNA"/>
</dbReference>
<evidence type="ECO:0000313" key="103">
    <source>
        <dbReference type="Proteomes" id="UP000034692"/>
    </source>
</evidence>
<evidence type="ECO:0000313" key="86">
    <source>
        <dbReference type="Proteomes" id="UP000034298"/>
    </source>
</evidence>
<evidence type="ECO:0000313" key="97">
    <source>
        <dbReference type="Proteomes" id="UP000034578"/>
    </source>
</evidence>
<dbReference type="EMBL" id="JJPY01000110">
    <property type="protein sequence ID" value="KKH05674.1"/>
    <property type="molecule type" value="Genomic_DNA"/>
</dbReference>
<dbReference type="EMBL" id="CP029709">
    <property type="protein sequence ID" value="QCR16514.1"/>
    <property type="molecule type" value="Genomic_DNA"/>
</dbReference>
<evidence type="ECO:0000313" key="104">
    <source>
        <dbReference type="Proteomes" id="UP000034733"/>
    </source>
</evidence>
<evidence type="ECO:0000313" key="92">
    <source>
        <dbReference type="Proteomes" id="UP000034450"/>
    </source>
</evidence>
<evidence type="ECO:0000313" key="76">
    <source>
        <dbReference type="Proteomes" id="UP000034151"/>
    </source>
</evidence>
<evidence type="ECO:0000313" key="47">
    <source>
        <dbReference type="EMBL" id="KKH67246.1"/>
    </source>
</evidence>
<evidence type="ECO:0000313" key="10">
    <source>
        <dbReference type="EMBL" id="KKG39192.1"/>
    </source>
</evidence>
<dbReference type="Proteomes" id="UP000034468">
    <property type="component" value="Unassembled WGS sequence"/>
</dbReference>
<dbReference type="EMBL" id="JJQV01000031">
    <property type="protein sequence ID" value="KKH85456.1"/>
    <property type="molecule type" value="Genomic_DNA"/>
</dbReference>
<dbReference type="EMBL" id="JJPN01000086">
    <property type="protein sequence ID" value="KKG71823.1"/>
    <property type="molecule type" value="Genomic_DNA"/>
</dbReference>
<evidence type="ECO:0000313" key="102">
    <source>
        <dbReference type="Proteomes" id="UP000034672"/>
    </source>
</evidence>
<evidence type="ECO:0000313" key="45">
    <source>
        <dbReference type="EMBL" id="KKH61192.1"/>
    </source>
</evidence>
<evidence type="ECO:0000313" key="77">
    <source>
        <dbReference type="Proteomes" id="UP000034152"/>
    </source>
</evidence>
<evidence type="ECO:0000313" key="16">
    <source>
        <dbReference type="EMBL" id="KKG60128.1"/>
    </source>
</evidence>
<evidence type="ECO:0000313" key="70">
    <source>
        <dbReference type="Proteomes" id="UP000034021"/>
    </source>
</evidence>
<dbReference type="Proteomes" id="UP000034842">
    <property type="component" value="Unassembled WGS sequence"/>
</dbReference>
<evidence type="ECO:0000313" key="74">
    <source>
        <dbReference type="Proteomes" id="UP000034074"/>
    </source>
</evidence>
<evidence type="ECO:0000313" key="73">
    <source>
        <dbReference type="Proteomes" id="UP000034064"/>
    </source>
</evidence>
<evidence type="ECO:0000313" key="110">
    <source>
        <dbReference type="Proteomes" id="UP000034921"/>
    </source>
</evidence>
<dbReference type="Proteomes" id="UP000034040">
    <property type="component" value="Unassembled WGS sequence"/>
</dbReference>
<evidence type="ECO:0000313" key="65">
    <source>
        <dbReference type="Proteomes" id="UP000033885"/>
    </source>
</evidence>
<evidence type="ECO:0000313" key="54">
    <source>
        <dbReference type="EMBL" id="KKH91150.1"/>
    </source>
</evidence>
<dbReference type="EMBL" id="JJPX01000186">
    <property type="protein sequence ID" value="KKH04435.1"/>
    <property type="molecule type" value="Genomic_DNA"/>
</dbReference>
<dbReference type="PANTHER" id="PTHR39465">
    <property type="entry name" value="DNA LIGASE D, 3'-PHOSPHOESTERASE DOMAIN"/>
    <property type="match status" value="1"/>
</dbReference>
<evidence type="ECO:0000313" key="37">
    <source>
        <dbReference type="EMBL" id="KKH25993.1"/>
    </source>
</evidence>
<evidence type="ECO:0000313" key="31">
    <source>
        <dbReference type="EMBL" id="KKH05674.1"/>
    </source>
</evidence>
<dbReference type="EMBL" id="JJPI01000080">
    <property type="protein sequence ID" value="KKG53878.1"/>
    <property type="molecule type" value="Genomic_DNA"/>
</dbReference>
<dbReference type="EMBL" id="JJPU01000184">
    <property type="protein sequence ID" value="KKG92311.1"/>
    <property type="molecule type" value="Genomic_DNA"/>
</dbReference>
<evidence type="ECO:0000313" key="98">
    <source>
        <dbReference type="Proteomes" id="UP000034597"/>
    </source>
</evidence>
<dbReference type="EMBL" id="JJOS01000094">
    <property type="protein sequence ID" value="KKG00930.1"/>
    <property type="molecule type" value="Genomic_DNA"/>
</dbReference>
<dbReference type="EMBL" id="JJQO01000083">
    <property type="protein sequence ID" value="KKH67246.1"/>
    <property type="molecule type" value="Genomic_DNA"/>
</dbReference>
<dbReference type="Proteomes" id="UP000300067">
    <property type="component" value="Chromosome"/>
</dbReference>
<evidence type="ECO:0000313" key="11">
    <source>
        <dbReference type="EMBL" id="KKG45683.1"/>
    </source>
</evidence>
<evidence type="ECO:0000313" key="38">
    <source>
        <dbReference type="EMBL" id="KKH32009.1"/>
    </source>
</evidence>
<evidence type="ECO:0000313" key="14">
    <source>
        <dbReference type="EMBL" id="KKG53188.1"/>
    </source>
</evidence>
<dbReference type="Proteomes" id="UP000034074">
    <property type="component" value="Unassembled WGS sequence"/>
</dbReference>
<dbReference type="Proteomes" id="UP000034817">
    <property type="component" value="Unassembled WGS sequence"/>
</dbReference>
<evidence type="ECO:0000313" key="59">
    <source>
        <dbReference type="EMBL" id="QCR16514.1"/>
    </source>
</evidence>
<evidence type="ECO:0000313" key="106">
    <source>
        <dbReference type="Proteomes" id="UP000034817"/>
    </source>
</evidence>
<dbReference type="EMBL" id="JJPZ01000121">
    <property type="protein sequence ID" value="KKH08654.1"/>
    <property type="molecule type" value="Genomic_DNA"/>
</dbReference>
<evidence type="ECO:0000313" key="52">
    <source>
        <dbReference type="EMBL" id="KKH85456.1"/>
    </source>
</evidence>
<evidence type="ECO:0000313" key="79">
    <source>
        <dbReference type="Proteomes" id="UP000034195"/>
    </source>
</evidence>
<name>A0A0F8DYQ4_METMZ</name>
<evidence type="ECO:0000313" key="53">
    <source>
        <dbReference type="EMBL" id="KKH91023.1"/>
    </source>
</evidence>
<dbReference type="EMBL" id="JJQU01000004">
    <property type="protein sequence ID" value="KKH91150.1"/>
    <property type="molecule type" value="Genomic_DNA"/>
</dbReference>
<evidence type="ECO:0000313" key="72">
    <source>
        <dbReference type="Proteomes" id="UP000034047"/>
    </source>
</evidence>
<evidence type="ECO:0000313" key="94">
    <source>
        <dbReference type="Proteomes" id="UP000034547"/>
    </source>
</evidence>
<evidence type="ECO:0000313" key="49">
    <source>
        <dbReference type="EMBL" id="KKH71454.1"/>
    </source>
</evidence>
<evidence type="ECO:0000313" key="40">
    <source>
        <dbReference type="EMBL" id="KKH38636.1"/>
    </source>
</evidence>
<evidence type="ECO:0000313" key="26">
    <source>
        <dbReference type="EMBL" id="KKG92311.1"/>
    </source>
</evidence>
<dbReference type="EMBL" id="JJQX01000027">
    <property type="protein sequence ID" value="KKH99126.1"/>
    <property type="molecule type" value="Genomic_DNA"/>
</dbReference>
<evidence type="ECO:0000313" key="60">
    <source>
        <dbReference type="EMBL" id="QIB90632.1"/>
    </source>
</evidence>
<evidence type="ECO:0000313" key="28">
    <source>
        <dbReference type="EMBL" id="KKH01387.1"/>
    </source>
</evidence>